<dbReference type="SUPFAM" id="SSF54403">
    <property type="entry name" value="Cystatin/monellin"/>
    <property type="match status" value="1"/>
</dbReference>
<dbReference type="AlphaFoldDB" id="A0A853IEA2"/>
<dbReference type="Proteomes" id="UP000569732">
    <property type="component" value="Unassembled WGS sequence"/>
</dbReference>
<gene>
    <name evidence="1" type="ORF">H0A36_07150</name>
</gene>
<dbReference type="RefSeq" id="WP_180567809.1">
    <property type="nucleotide sequence ID" value="NZ_JACCKB010000007.1"/>
</dbReference>
<comment type="caution">
    <text evidence="1">The sequence shown here is derived from an EMBL/GenBank/DDBJ whole genome shotgun (WGS) entry which is preliminary data.</text>
</comment>
<dbReference type="InterPro" id="IPR046350">
    <property type="entry name" value="Cystatin_sf"/>
</dbReference>
<accession>A0A853IEA2</accession>
<evidence type="ECO:0000313" key="2">
    <source>
        <dbReference type="Proteomes" id="UP000569732"/>
    </source>
</evidence>
<keyword evidence="2" id="KW-1185">Reference proteome</keyword>
<reference evidence="1 2" key="1">
    <citation type="submission" date="2020-07" db="EMBL/GenBank/DDBJ databases">
        <title>Endozoicomonas sp. nov., isolated from sediment.</title>
        <authorList>
            <person name="Gu T."/>
        </authorList>
    </citation>
    <scope>NUCLEOTIDE SEQUENCE [LARGE SCALE GENOMIC DNA]</scope>
    <source>
        <strain evidence="1 2">SM1973</strain>
    </source>
</reference>
<name>A0A853IEA2_9GAMM</name>
<protein>
    <submittedName>
        <fullName evidence="1">Uncharacterized protein</fullName>
    </submittedName>
</protein>
<proteinExistence type="predicted"/>
<organism evidence="1 2">
    <name type="scientific">Spartinivicinus marinus</name>
    <dbReference type="NCBI Taxonomy" id="2994442"/>
    <lineage>
        <taxon>Bacteria</taxon>
        <taxon>Pseudomonadati</taxon>
        <taxon>Pseudomonadota</taxon>
        <taxon>Gammaproteobacteria</taxon>
        <taxon>Oceanospirillales</taxon>
        <taxon>Zooshikellaceae</taxon>
        <taxon>Spartinivicinus</taxon>
    </lineage>
</organism>
<dbReference type="EMBL" id="JACCKB010000007">
    <property type="protein sequence ID" value="NYZ65786.1"/>
    <property type="molecule type" value="Genomic_DNA"/>
</dbReference>
<sequence>MSNTNLALGAYGPFACNIDQPAKVAFSEAFEHFKGVKYEPVAVASQVVSGTNYAFFCNATPVYPGATTYPAMVSIYKPLDGNAGITNIERLPY</sequence>
<evidence type="ECO:0000313" key="1">
    <source>
        <dbReference type="EMBL" id="NYZ65786.1"/>
    </source>
</evidence>